<gene>
    <name evidence="2" type="ORF">PC9H_011219</name>
</gene>
<protein>
    <submittedName>
        <fullName evidence="2">Uncharacterized protein</fullName>
    </submittedName>
</protein>
<feature type="region of interest" description="Disordered" evidence="1">
    <location>
        <begin position="395"/>
        <end position="438"/>
    </location>
</feature>
<dbReference type="VEuPathDB" id="FungiDB:PC9H_011219"/>
<dbReference type="Proteomes" id="UP000623687">
    <property type="component" value="Unassembled WGS sequence"/>
</dbReference>
<organism evidence="2 3">
    <name type="scientific">Pleurotus ostreatus</name>
    <name type="common">Oyster mushroom</name>
    <name type="synonym">White-rot fungus</name>
    <dbReference type="NCBI Taxonomy" id="5322"/>
    <lineage>
        <taxon>Eukaryota</taxon>
        <taxon>Fungi</taxon>
        <taxon>Dikarya</taxon>
        <taxon>Basidiomycota</taxon>
        <taxon>Agaricomycotina</taxon>
        <taxon>Agaricomycetes</taxon>
        <taxon>Agaricomycetidae</taxon>
        <taxon>Agaricales</taxon>
        <taxon>Pleurotineae</taxon>
        <taxon>Pleurotaceae</taxon>
        <taxon>Pleurotus</taxon>
    </lineage>
</organism>
<comment type="caution">
    <text evidence="2">The sequence shown here is derived from an EMBL/GenBank/DDBJ whole genome shotgun (WGS) entry which is preliminary data.</text>
</comment>
<feature type="region of interest" description="Disordered" evidence="1">
    <location>
        <begin position="492"/>
        <end position="517"/>
    </location>
</feature>
<sequence length="776" mass="86698">MTATPAVFMKVESSAAEVFISNPSTNTSSLNGTDILRQKGTSVILEATSASKIRRPGPEAWKDWGYLTQLGETFRVVYVRLFGQTPPLSRGNPGDIWVDTRDRKIYYSDHLQVWQPWRGNEDKVFHPIVIGYELLWDALKKTISWASATTAKRRKVQKNNTSTLPSLDIWNHLSAIDEAGPKRPRHIDIAPPSIPEQILAILDSENLLSFTGESPSDSAYSHVHHDPSIKLLPTAIPTYTGIWKQDSIVRAKGTQFPEDASIVTWFNGLQTPLPFVGQKIGIPETKDEDIIGVCFMLEHGKDATMTPLGEREPPVLVLDASEINRHDRLAARAFCDRIRRSLAAGRPVLVNDFEALGADQIFDWSVDEWKEDLTSPERPVIWQDAELRARGKVLLQSEDDDQDDGRPETSLSQDPYWIRGPGKRRSKPKPTCELGTSQGSTIHRIGKLKDFVASLESPTTCGNLLDCVSFNDEIPFFVRRIRDHMQSLEATEKRNYANSKSSGRATGKASLPKAEAASPGDISWDMLALNEWKLVTSAGFLTHPHHDAGGLSTWVTMKSGMKIWGILRPKVFTEEGIDFETGTRRFLSATEAILNAESIKDHADLFILMLTPGAVLIALGGHFLTHDSLHLTAWSRRIEHSIGTFSTNAEHPCVERYLARMMLCLEFEAGQSRPCKPLLALALMILDYQSFTHESILAPQRTHEWKNELAAATLFAKTLCIRALKLKQSTTLPALCKAVRNALKSTLWWTEDSQVLTVPQLKQNVDLPTAIPYHPE</sequence>
<evidence type="ECO:0000256" key="1">
    <source>
        <dbReference type="SAM" id="MobiDB-lite"/>
    </source>
</evidence>
<dbReference type="GeneID" id="59381037"/>
<keyword evidence="3" id="KW-1185">Reference proteome</keyword>
<dbReference type="EMBL" id="JACETU010000008">
    <property type="protein sequence ID" value="KAF7423055.1"/>
    <property type="molecule type" value="Genomic_DNA"/>
</dbReference>
<dbReference type="OrthoDB" id="2635829at2759"/>
<dbReference type="AlphaFoldDB" id="A0A8H6ZLC8"/>
<evidence type="ECO:0000313" key="3">
    <source>
        <dbReference type="Proteomes" id="UP000623687"/>
    </source>
</evidence>
<evidence type="ECO:0000313" key="2">
    <source>
        <dbReference type="EMBL" id="KAF7423055.1"/>
    </source>
</evidence>
<reference evidence="2" key="1">
    <citation type="submission" date="2019-07" db="EMBL/GenBank/DDBJ databases">
        <authorList>
            <person name="Palmer J.M."/>
        </authorList>
    </citation>
    <scope>NUCLEOTIDE SEQUENCE</scope>
    <source>
        <strain evidence="2">PC9</strain>
    </source>
</reference>
<proteinExistence type="predicted"/>
<name>A0A8H6ZLC8_PLEOS</name>
<accession>A0A8H6ZLC8</accession>
<dbReference type="RefSeq" id="XP_036628087.1">
    <property type="nucleotide sequence ID" value="XM_036780704.1"/>
</dbReference>